<dbReference type="InterPro" id="IPR007450">
    <property type="entry name" value="BamE_dom"/>
</dbReference>
<evidence type="ECO:0000256" key="3">
    <source>
        <dbReference type="SAM" id="MobiDB-lite"/>
    </source>
</evidence>
<dbReference type="RefSeq" id="WP_246288314.1">
    <property type="nucleotide sequence ID" value="NZ_CADIJX010000004.1"/>
</dbReference>
<dbReference type="Pfam" id="PF04355">
    <property type="entry name" value="BamE"/>
    <property type="match status" value="1"/>
</dbReference>
<dbReference type="Proteomes" id="UP000494108">
    <property type="component" value="Unassembled WGS sequence"/>
</dbReference>
<feature type="domain" description="Outer membrane protein assembly factor BamE" evidence="4">
    <location>
        <begin position="61"/>
        <end position="124"/>
    </location>
</feature>
<organism evidence="5 6">
    <name type="scientific">Achromobacter pestifer</name>
    <dbReference type="NCBI Taxonomy" id="1353889"/>
    <lineage>
        <taxon>Bacteria</taxon>
        <taxon>Pseudomonadati</taxon>
        <taxon>Pseudomonadota</taxon>
        <taxon>Betaproteobacteria</taxon>
        <taxon>Burkholderiales</taxon>
        <taxon>Alcaligenaceae</taxon>
        <taxon>Achromobacter</taxon>
    </lineage>
</organism>
<keyword evidence="6" id="KW-1185">Reference proteome</keyword>
<evidence type="ECO:0000256" key="1">
    <source>
        <dbReference type="ARBA" id="ARBA00022729"/>
    </source>
</evidence>
<keyword evidence="1" id="KW-0732">Signal</keyword>
<dbReference type="InterPro" id="IPR037873">
    <property type="entry name" value="BamE-like"/>
</dbReference>
<evidence type="ECO:0000259" key="4">
    <source>
        <dbReference type="Pfam" id="PF04355"/>
    </source>
</evidence>
<dbReference type="EMBL" id="CADIJX010000004">
    <property type="protein sequence ID" value="CAB3669752.1"/>
    <property type="molecule type" value="Genomic_DNA"/>
</dbReference>
<reference evidence="5 6" key="1">
    <citation type="submission" date="2020-04" db="EMBL/GenBank/DDBJ databases">
        <authorList>
            <person name="De Canck E."/>
        </authorList>
    </citation>
    <scope>NUCLEOTIDE SEQUENCE [LARGE SCALE GENOMIC DNA]</scope>
    <source>
        <strain evidence="5 6">LMG 3431</strain>
    </source>
</reference>
<evidence type="ECO:0000256" key="2">
    <source>
        <dbReference type="ARBA" id="ARBA00023136"/>
    </source>
</evidence>
<evidence type="ECO:0000313" key="5">
    <source>
        <dbReference type="EMBL" id="CAB3669752.1"/>
    </source>
</evidence>
<name>A0A6S6Z9W7_9BURK</name>
<dbReference type="PROSITE" id="PS51257">
    <property type="entry name" value="PROKAR_LIPOPROTEIN"/>
    <property type="match status" value="1"/>
</dbReference>
<evidence type="ECO:0000313" key="6">
    <source>
        <dbReference type="Proteomes" id="UP000494108"/>
    </source>
</evidence>
<accession>A0A6S6Z9W7</accession>
<dbReference type="Gene3D" id="3.30.1450.10">
    <property type="match status" value="1"/>
</dbReference>
<dbReference type="AlphaFoldDB" id="A0A6S6Z9W7"/>
<dbReference type="GO" id="GO:0019867">
    <property type="term" value="C:outer membrane"/>
    <property type="evidence" value="ECO:0007669"/>
    <property type="project" value="InterPro"/>
</dbReference>
<proteinExistence type="predicted"/>
<feature type="region of interest" description="Disordered" evidence="3">
    <location>
        <begin position="41"/>
        <end position="61"/>
    </location>
</feature>
<gene>
    <name evidence="5" type="ORF">LMG3431_03796</name>
</gene>
<keyword evidence="2" id="KW-0472">Membrane</keyword>
<sequence>MTMMKRSGQAGRIPRALVAALAGGLVAAALGGCGNLSRVSADGTTDTPRFPDVSGASRSEGSWPNLENLRAVREGMSKTQVSQLLGPPHFSEGLLGVREWDYLFWLTGSGGVTPCQFKVLFNTAMTASSFHWKPQTCAELLAPSS</sequence>
<protein>
    <recommendedName>
        <fullName evidence="4">Outer membrane protein assembly factor BamE domain-containing protein</fullName>
    </recommendedName>
</protein>